<evidence type="ECO:0000256" key="2">
    <source>
        <dbReference type="ARBA" id="ARBA00023128"/>
    </source>
</evidence>
<keyword evidence="4" id="KW-1185">Reference proteome</keyword>
<proteinExistence type="predicted"/>
<dbReference type="EMBL" id="LKCW01000020">
    <property type="protein sequence ID" value="KPM44375.1"/>
    <property type="molecule type" value="Genomic_DNA"/>
</dbReference>
<gene>
    <name evidence="3" type="ORF">AK830_g2175</name>
</gene>
<dbReference type="PANTHER" id="PTHR28133:SF1">
    <property type="entry name" value="REQUIRED FOR RESPIRATORY GROWTH PROTEIN 7, MITOCHONDRIAL"/>
    <property type="match status" value="1"/>
</dbReference>
<dbReference type="InterPro" id="IPR018828">
    <property type="entry name" value="RRG7"/>
</dbReference>
<keyword evidence="2" id="KW-0496">Mitochondrion</keyword>
<dbReference type="Pfam" id="PF10356">
    <property type="entry name" value="RRG7"/>
    <property type="match status" value="2"/>
</dbReference>
<dbReference type="PANTHER" id="PTHR28133">
    <property type="entry name" value="REQUIRED FOR RESPIRATORY GROWTH PROTEIN 7, MITOCHONDRIAL"/>
    <property type="match status" value="1"/>
</dbReference>
<evidence type="ECO:0000313" key="3">
    <source>
        <dbReference type="EMBL" id="KPM44375.1"/>
    </source>
</evidence>
<dbReference type="AlphaFoldDB" id="A0A0P7BC19"/>
<accession>A0A0P7BC19</accession>
<evidence type="ECO:0000313" key="4">
    <source>
        <dbReference type="Proteomes" id="UP000050424"/>
    </source>
</evidence>
<name>A0A0P7BC19_9HYPO</name>
<evidence type="ECO:0008006" key="5">
    <source>
        <dbReference type="Google" id="ProtNLM"/>
    </source>
</evidence>
<organism evidence="3 4">
    <name type="scientific">Neonectria ditissima</name>
    <dbReference type="NCBI Taxonomy" id="78410"/>
    <lineage>
        <taxon>Eukaryota</taxon>
        <taxon>Fungi</taxon>
        <taxon>Dikarya</taxon>
        <taxon>Ascomycota</taxon>
        <taxon>Pezizomycotina</taxon>
        <taxon>Sordariomycetes</taxon>
        <taxon>Hypocreomycetidae</taxon>
        <taxon>Hypocreales</taxon>
        <taxon>Nectriaceae</taxon>
        <taxon>Neonectria</taxon>
    </lineage>
</organism>
<dbReference type="OrthoDB" id="20734at2759"/>
<protein>
    <recommendedName>
        <fullName evidence="5">Required for respiratory growth protein 7, mitochondrial</fullName>
    </recommendedName>
</protein>
<dbReference type="GO" id="GO:0005739">
    <property type="term" value="C:mitochondrion"/>
    <property type="evidence" value="ECO:0007669"/>
    <property type="project" value="UniProtKB-SubCell"/>
</dbReference>
<dbReference type="Proteomes" id="UP000050424">
    <property type="component" value="Unassembled WGS sequence"/>
</dbReference>
<sequence>MLAPCRNSRRAIRISYLSPRHVPATIGGRRFLSDANGAGSTTAGKLIYPESPTKEHSNLATFLSYVERTRLNKKSTVYKGTHYEYTVAETLSRYGFFLKRVGGASDRGLDLLGTWTLPSTEHAMKVFVQCKAGARSPSPMYVRELKGARAEAPPGWRGAGDVLGLLVGEKPATRGVQEELRAPAALGYVCCSKAGEVKQLLWNEAAQKMGLEDVTVAVRYAGGDGDGDRDRDEGDEPEKQLVLMKGARTLPLLEKLTSVDVVERP</sequence>
<comment type="caution">
    <text evidence="3">The sequence shown here is derived from an EMBL/GenBank/DDBJ whole genome shotgun (WGS) entry which is preliminary data.</text>
</comment>
<reference evidence="3 4" key="1">
    <citation type="submission" date="2015-09" db="EMBL/GenBank/DDBJ databases">
        <title>Draft genome of a European isolate of the apple canker pathogen Neonectria ditissima.</title>
        <authorList>
            <person name="Gomez-Cortecero A."/>
            <person name="Harrison R.J."/>
            <person name="Armitage A.D."/>
        </authorList>
    </citation>
    <scope>NUCLEOTIDE SEQUENCE [LARGE SCALE GENOMIC DNA]</scope>
    <source>
        <strain evidence="3 4">R09/05</strain>
    </source>
</reference>
<comment type="subcellular location">
    <subcellularLocation>
        <location evidence="1">Mitochondrion</location>
    </subcellularLocation>
</comment>
<evidence type="ECO:0000256" key="1">
    <source>
        <dbReference type="ARBA" id="ARBA00004173"/>
    </source>
</evidence>